<dbReference type="AlphaFoldDB" id="A0A8H5ZBF2"/>
<dbReference type="GO" id="GO:0003824">
    <property type="term" value="F:catalytic activity"/>
    <property type="evidence" value="ECO:0007669"/>
    <property type="project" value="InterPro"/>
</dbReference>
<evidence type="ECO:0008006" key="3">
    <source>
        <dbReference type="Google" id="ProtNLM"/>
    </source>
</evidence>
<dbReference type="PANTHER" id="PTHR46082">
    <property type="entry name" value="ATP/GTP-BINDING PROTEIN-RELATED"/>
    <property type="match status" value="1"/>
</dbReference>
<comment type="caution">
    <text evidence="1">The sequence shown here is derived from an EMBL/GenBank/DDBJ whole genome shotgun (WGS) entry which is preliminary data.</text>
</comment>
<accession>A0A8H5ZBF2</accession>
<dbReference type="EMBL" id="WNKQ01000019">
    <property type="protein sequence ID" value="KAF5845544.1"/>
    <property type="molecule type" value="Genomic_DNA"/>
</dbReference>
<dbReference type="SUPFAM" id="SSF53167">
    <property type="entry name" value="Purine and uridine phosphorylases"/>
    <property type="match status" value="1"/>
</dbReference>
<dbReference type="GO" id="GO:0009116">
    <property type="term" value="P:nucleoside metabolic process"/>
    <property type="evidence" value="ECO:0007669"/>
    <property type="project" value="InterPro"/>
</dbReference>
<dbReference type="Proteomes" id="UP000624244">
    <property type="component" value="Unassembled WGS sequence"/>
</dbReference>
<sequence length="293" mass="32374">MASGNTHYDENNYVCGTINEHAVVVATCPQGGTGNVNAGRLTGPIFKTFPNIRMAVLVGIGGGIPREEIPDEALDDIHLGDVVMGWPGDDGPACVYHERGRAKVDGRFDMARTMRNPDWRLTQALSVLASDHEIGKTTFERTKRAKRFAHPGLEHDKLFKARYHHVGSYESRCKDCDARKLVQRPQRTEEGLQKLVFHQGRIATGNAVIQNAELHGKIRARCDGALCVEMEAAGVDASRRCLVVRGISYYADSHKNDLWRAHAAGNAAAFTRELFCRIQPATVKDMEVKPEGQ</sequence>
<protein>
    <recommendedName>
        <fullName evidence="3">Nucleoside phosphorylase domain-containing protein</fullName>
    </recommendedName>
</protein>
<dbReference type="InterPro" id="IPR035994">
    <property type="entry name" value="Nucleoside_phosphorylase_sf"/>
</dbReference>
<gene>
    <name evidence="1" type="ORF">GGP41_003106</name>
</gene>
<reference evidence="1" key="1">
    <citation type="submission" date="2019-11" db="EMBL/GenBank/DDBJ databases">
        <title>Bipolaris sorokiniana Genome sequencing.</title>
        <authorList>
            <person name="Wang H."/>
        </authorList>
    </citation>
    <scope>NUCLEOTIDE SEQUENCE</scope>
</reference>
<evidence type="ECO:0000313" key="1">
    <source>
        <dbReference type="EMBL" id="KAF5845544.1"/>
    </source>
</evidence>
<organism evidence="1 2">
    <name type="scientific">Cochliobolus sativus</name>
    <name type="common">Common root rot and spot blotch fungus</name>
    <name type="synonym">Bipolaris sorokiniana</name>
    <dbReference type="NCBI Taxonomy" id="45130"/>
    <lineage>
        <taxon>Eukaryota</taxon>
        <taxon>Fungi</taxon>
        <taxon>Dikarya</taxon>
        <taxon>Ascomycota</taxon>
        <taxon>Pezizomycotina</taxon>
        <taxon>Dothideomycetes</taxon>
        <taxon>Pleosporomycetidae</taxon>
        <taxon>Pleosporales</taxon>
        <taxon>Pleosporineae</taxon>
        <taxon>Pleosporaceae</taxon>
        <taxon>Bipolaris</taxon>
    </lineage>
</organism>
<proteinExistence type="predicted"/>
<evidence type="ECO:0000313" key="2">
    <source>
        <dbReference type="Proteomes" id="UP000624244"/>
    </source>
</evidence>
<dbReference type="InterPro" id="IPR053137">
    <property type="entry name" value="NLR-like"/>
</dbReference>
<dbReference type="Gene3D" id="3.40.50.1580">
    <property type="entry name" value="Nucleoside phosphorylase domain"/>
    <property type="match status" value="1"/>
</dbReference>
<dbReference type="PANTHER" id="PTHR46082:SF6">
    <property type="entry name" value="AAA+ ATPASE DOMAIN-CONTAINING PROTEIN-RELATED"/>
    <property type="match status" value="1"/>
</dbReference>
<name>A0A8H5ZBF2_COCSA</name>